<dbReference type="InterPro" id="IPR006171">
    <property type="entry name" value="TOPRIM_dom"/>
</dbReference>
<gene>
    <name evidence="2" type="ORF">METZ01_LOCUS393236</name>
</gene>
<dbReference type="PANTHER" id="PTHR42785">
    <property type="entry name" value="DNA TOPOISOMERASE, TYPE IA, CORE"/>
    <property type="match status" value="1"/>
</dbReference>
<dbReference type="InterPro" id="IPR023405">
    <property type="entry name" value="Topo_IA_core_domain"/>
</dbReference>
<sequence>MSQKSVIIVESPSKARTISKYLDDQYEVVACVGHVKDLPRGSLGVDVDNDFQMELVILDDKKDFFKTLTSQAKSAPEIILATDPDREGEAIAAHIASEVP</sequence>
<dbReference type="AlphaFoldDB" id="A0A382V1L2"/>
<reference evidence="2" key="1">
    <citation type="submission" date="2018-05" db="EMBL/GenBank/DDBJ databases">
        <authorList>
            <person name="Lanie J.A."/>
            <person name="Ng W.-L."/>
            <person name="Kazmierczak K.M."/>
            <person name="Andrzejewski T.M."/>
            <person name="Davidsen T.M."/>
            <person name="Wayne K.J."/>
            <person name="Tettelin H."/>
            <person name="Glass J.I."/>
            <person name="Rusch D."/>
            <person name="Podicherti R."/>
            <person name="Tsui H.-C.T."/>
            <person name="Winkler M.E."/>
        </authorList>
    </citation>
    <scope>NUCLEOTIDE SEQUENCE</scope>
</reference>
<dbReference type="InterPro" id="IPR000380">
    <property type="entry name" value="Topo_IA"/>
</dbReference>
<dbReference type="PANTHER" id="PTHR42785:SF1">
    <property type="entry name" value="DNA TOPOISOMERASE"/>
    <property type="match status" value="1"/>
</dbReference>
<dbReference type="SUPFAM" id="SSF56712">
    <property type="entry name" value="Prokaryotic type I DNA topoisomerase"/>
    <property type="match status" value="1"/>
</dbReference>
<proteinExistence type="predicted"/>
<organism evidence="2">
    <name type="scientific">marine metagenome</name>
    <dbReference type="NCBI Taxonomy" id="408172"/>
    <lineage>
        <taxon>unclassified sequences</taxon>
        <taxon>metagenomes</taxon>
        <taxon>ecological metagenomes</taxon>
    </lineage>
</organism>
<feature type="non-terminal residue" evidence="2">
    <location>
        <position position="100"/>
    </location>
</feature>
<dbReference type="GO" id="GO:0006265">
    <property type="term" value="P:DNA topological change"/>
    <property type="evidence" value="ECO:0007669"/>
    <property type="project" value="InterPro"/>
</dbReference>
<dbReference type="GO" id="GO:0003677">
    <property type="term" value="F:DNA binding"/>
    <property type="evidence" value="ECO:0007669"/>
    <property type="project" value="InterPro"/>
</dbReference>
<protein>
    <recommendedName>
        <fullName evidence="1">Toprim domain-containing protein</fullName>
    </recommendedName>
</protein>
<feature type="domain" description="Toprim" evidence="1">
    <location>
        <begin position="4"/>
        <end position="100"/>
    </location>
</feature>
<evidence type="ECO:0000313" key="2">
    <source>
        <dbReference type="EMBL" id="SVD40382.1"/>
    </source>
</evidence>
<dbReference type="EMBL" id="UINC01148475">
    <property type="protein sequence ID" value="SVD40382.1"/>
    <property type="molecule type" value="Genomic_DNA"/>
</dbReference>
<dbReference type="PROSITE" id="PS50880">
    <property type="entry name" value="TOPRIM"/>
    <property type="match status" value="1"/>
</dbReference>
<dbReference type="Pfam" id="PF01751">
    <property type="entry name" value="Toprim"/>
    <property type="match status" value="1"/>
</dbReference>
<evidence type="ECO:0000259" key="1">
    <source>
        <dbReference type="PROSITE" id="PS50880"/>
    </source>
</evidence>
<dbReference type="GO" id="GO:0003917">
    <property type="term" value="F:DNA topoisomerase type I (single strand cut, ATP-independent) activity"/>
    <property type="evidence" value="ECO:0007669"/>
    <property type="project" value="InterPro"/>
</dbReference>
<accession>A0A382V1L2</accession>
<name>A0A382V1L2_9ZZZZ</name>
<dbReference type="Gene3D" id="3.40.50.140">
    <property type="match status" value="1"/>
</dbReference>
<dbReference type="SMART" id="SM00493">
    <property type="entry name" value="TOPRIM"/>
    <property type="match status" value="1"/>
</dbReference>